<protein>
    <submittedName>
        <fullName evidence="1">Epimerase</fullName>
    </submittedName>
</protein>
<dbReference type="Gene3D" id="3.40.50.720">
    <property type="entry name" value="NAD(P)-binding Rossmann-like Domain"/>
    <property type="match status" value="1"/>
</dbReference>
<keyword evidence="2" id="KW-1185">Reference proteome</keyword>
<name>A0A4R5F4L8_9ACTN</name>
<evidence type="ECO:0000313" key="1">
    <source>
        <dbReference type="EMBL" id="TDE42186.1"/>
    </source>
</evidence>
<evidence type="ECO:0000313" key="2">
    <source>
        <dbReference type="Proteomes" id="UP000295136"/>
    </source>
</evidence>
<sequence length="196" mass="20327">MKVILFGATGTVGRGVLGECLRDDRVTAVLTVGPVPPGAAHAKLREIVHADLLDLAAIEAGLRGHDAGFVCAEGPRHADVALAAGEALARVSPGSAFVYVSTGAGPAGAAEDTLLALPLRSYVFRPGHVRRPSDGVTSPAGFHRLAYIVVRPLHPVLRRVFPATATTPERIGRAMITVAERGASRRVLGPADINAL</sequence>
<dbReference type="InterPro" id="IPR036291">
    <property type="entry name" value="NAD(P)-bd_dom_sf"/>
</dbReference>
<dbReference type="RefSeq" id="WP_132634404.1">
    <property type="nucleotide sequence ID" value="NZ_SMLD01000087.1"/>
</dbReference>
<accession>A0A4R5F4L8</accession>
<proteinExistence type="predicted"/>
<comment type="caution">
    <text evidence="1">The sequence shown here is derived from an EMBL/GenBank/DDBJ whole genome shotgun (WGS) entry which is preliminary data.</text>
</comment>
<gene>
    <name evidence="1" type="ORF">E1295_28260</name>
</gene>
<organism evidence="1 2">
    <name type="scientific">Nonomuraea mesophila</name>
    <dbReference type="NCBI Taxonomy" id="2530382"/>
    <lineage>
        <taxon>Bacteria</taxon>
        <taxon>Bacillati</taxon>
        <taxon>Actinomycetota</taxon>
        <taxon>Actinomycetes</taxon>
        <taxon>Streptosporangiales</taxon>
        <taxon>Streptosporangiaceae</taxon>
        <taxon>Nonomuraea</taxon>
    </lineage>
</organism>
<reference evidence="1 2" key="1">
    <citation type="submission" date="2019-03" db="EMBL/GenBank/DDBJ databases">
        <title>Draft genome sequences of novel Actinobacteria.</title>
        <authorList>
            <person name="Sahin N."/>
            <person name="Ay H."/>
            <person name="Saygin H."/>
        </authorList>
    </citation>
    <scope>NUCLEOTIDE SEQUENCE [LARGE SCALE GENOMIC DNA]</scope>
    <source>
        <strain evidence="1 2">6K102</strain>
    </source>
</reference>
<dbReference type="Proteomes" id="UP000295136">
    <property type="component" value="Unassembled WGS sequence"/>
</dbReference>
<dbReference type="EMBL" id="SMLD01000087">
    <property type="protein sequence ID" value="TDE42186.1"/>
    <property type="molecule type" value="Genomic_DNA"/>
</dbReference>
<dbReference type="AlphaFoldDB" id="A0A4R5F4L8"/>
<dbReference type="SUPFAM" id="SSF51735">
    <property type="entry name" value="NAD(P)-binding Rossmann-fold domains"/>
    <property type="match status" value="1"/>
</dbReference>